<gene>
    <name evidence="2" type="ORF">PPAR1163_LOCUS19703</name>
</gene>
<organism evidence="2">
    <name type="scientific">Phaeomonas parva</name>
    <dbReference type="NCBI Taxonomy" id="124430"/>
    <lineage>
        <taxon>Eukaryota</taxon>
        <taxon>Sar</taxon>
        <taxon>Stramenopiles</taxon>
        <taxon>Ochrophyta</taxon>
        <taxon>Pinguiophyceae</taxon>
        <taxon>Pinguiochrysidales</taxon>
        <taxon>Pinguiochrysidaceae</taxon>
        <taxon>Phaeomonas</taxon>
    </lineage>
</organism>
<feature type="compositionally biased region" description="Pro residues" evidence="1">
    <location>
        <begin position="127"/>
        <end position="146"/>
    </location>
</feature>
<protein>
    <submittedName>
        <fullName evidence="2">Uncharacterized protein</fullName>
    </submittedName>
</protein>
<sequence>MMSKSFELPSLAEARATHAEEAQARGWTMANVNSAGEIIVDAMDEDTPPAADAAAAATPGKAKDMEADDDATAATDAATATATAPAAATAEEEAAAWSDLRELGWRLGAPLAKSKTDQWGTKVPNSNPKPNPSPNPIPNPNPTPRP</sequence>
<feature type="compositionally biased region" description="Low complexity" evidence="1">
    <location>
        <begin position="48"/>
        <end position="60"/>
    </location>
</feature>
<dbReference type="EMBL" id="HBGJ01031109">
    <property type="protein sequence ID" value="CAD9261323.1"/>
    <property type="molecule type" value="Transcribed_RNA"/>
</dbReference>
<feature type="region of interest" description="Disordered" evidence="1">
    <location>
        <begin position="108"/>
        <end position="146"/>
    </location>
</feature>
<evidence type="ECO:0000313" key="2">
    <source>
        <dbReference type="EMBL" id="CAD9261323.1"/>
    </source>
</evidence>
<name>A0A7S1XVU5_9STRA</name>
<feature type="region of interest" description="Disordered" evidence="1">
    <location>
        <begin position="1"/>
        <end position="95"/>
    </location>
</feature>
<feature type="compositionally biased region" description="Low complexity" evidence="1">
    <location>
        <begin position="72"/>
        <end position="89"/>
    </location>
</feature>
<dbReference type="AlphaFoldDB" id="A0A7S1XVU5"/>
<reference evidence="2" key="1">
    <citation type="submission" date="2021-01" db="EMBL/GenBank/DDBJ databases">
        <authorList>
            <person name="Corre E."/>
            <person name="Pelletier E."/>
            <person name="Niang G."/>
            <person name="Scheremetjew M."/>
            <person name="Finn R."/>
            <person name="Kale V."/>
            <person name="Holt S."/>
            <person name="Cochrane G."/>
            <person name="Meng A."/>
            <person name="Brown T."/>
            <person name="Cohen L."/>
        </authorList>
    </citation>
    <scope>NUCLEOTIDE SEQUENCE</scope>
    <source>
        <strain evidence="2">CCMP2877</strain>
    </source>
</reference>
<proteinExistence type="predicted"/>
<accession>A0A7S1XVU5</accession>
<evidence type="ECO:0000256" key="1">
    <source>
        <dbReference type="SAM" id="MobiDB-lite"/>
    </source>
</evidence>